<dbReference type="PROSITE" id="PS00070">
    <property type="entry name" value="ALDEHYDE_DEHYDR_CYS"/>
    <property type="match status" value="1"/>
</dbReference>
<comment type="similarity">
    <text evidence="3">Belongs to the aldehyde dehydrogenase family.</text>
</comment>
<reference evidence="5 6" key="1">
    <citation type="submission" date="2019-05" db="EMBL/GenBank/DDBJ databases">
        <title>Mumia sp. nov., isolated from the intestinal contents of plateau pika (Ochotona curzoniae) in the Qinghai-Tibet plateau of China.</title>
        <authorList>
            <person name="Tian Z."/>
        </authorList>
    </citation>
    <scope>NUCLEOTIDE SEQUENCE [LARGE SCALE GENOMIC DNA]</scope>
    <source>
        <strain evidence="6">527</strain>
    </source>
</reference>
<feature type="domain" description="Aldehyde dehydrogenase" evidence="4">
    <location>
        <begin position="9"/>
        <end position="458"/>
    </location>
</feature>
<dbReference type="InterPro" id="IPR016161">
    <property type="entry name" value="Ald_DH/histidinol_DH"/>
</dbReference>
<accession>A0A5C4MPB9</accession>
<dbReference type="InterPro" id="IPR016160">
    <property type="entry name" value="Ald_DH_CS_CYS"/>
</dbReference>
<evidence type="ECO:0000256" key="3">
    <source>
        <dbReference type="RuleBase" id="RU003345"/>
    </source>
</evidence>
<dbReference type="OrthoDB" id="6882680at2"/>
<evidence type="ECO:0000313" key="6">
    <source>
        <dbReference type="Proteomes" id="UP000306740"/>
    </source>
</evidence>
<evidence type="ECO:0000259" key="4">
    <source>
        <dbReference type="Pfam" id="PF00171"/>
    </source>
</evidence>
<dbReference type="PROSITE" id="PS00687">
    <property type="entry name" value="ALDEHYDE_DEHYDR_GLU"/>
    <property type="match status" value="1"/>
</dbReference>
<evidence type="ECO:0000256" key="2">
    <source>
        <dbReference type="PROSITE-ProRule" id="PRU10007"/>
    </source>
</evidence>
<keyword evidence="1 3" id="KW-0560">Oxidoreductase</keyword>
<organism evidence="5 6">
    <name type="scientific">Mumia zhuanghuii</name>
    <dbReference type="NCBI Taxonomy" id="2585211"/>
    <lineage>
        <taxon>Bacteria</taxon>
        <taxon>Bacillati</taxon>
        <taxon>Actinomycetota</taxon>
        <taxon>Actinomycetes</taxon>
        <taxon>Propionibacteriales</taxon>
        <taxon>Nocardioidaceae</taxon>
        <taxon>Mumia</taxon>
    </lineage>
</organism>
<sequence length="482" mass="50240">MAPAGARRENPARTGEVVGEVAYDDIASVDRAVSRAREAQESWRGTPVGARAAALRAALDLLEPALDEIAELMARETGKPLADCRGEAGFAVTAARWVADRAEELLVDREVDDAQGRLVVRHRPFGVVAAVTPWNAPVILAMLKVAPALVAGNAVIVKPSPLAPFAVGEVVATLARTLPDGLLQIVHGDAEVATALVGHRGVDRVAFTGGDVAGRAIARTAADALTPSLLELGGNDPAILLADVAMDDSVAERLLMAAFATSGQVCMAVKRLYVHRSRFDEVVAALRAAADRVLRTGDPLRSGVTMGPVVSEASAQRVRALVETAAASGAEVVPIGTVDPETRLSDGHFVLPTLVLGASDTDAIVATEQFGPTLPVLPFDTEDEVVARANAGELGLGASVWSVDEERAFDLAARLDAGFTFVNTHNRTGMSLRAPFGGVKRSGWGREYGDEGILEHVQPCVVHAPAAFRAGGHGLGATAYPS</sequence>
<gene>
    <name evidence="5" type="ORF">FHE65_14690</name>
</gene>
<name>A0A5C4MPB9_9ACTN</name>
<dbReference type="Gene3D" id="3.40.605.10">
    <property type="entry name" value="Aldehyde Dehydrogenase, Chain A, domain 1"/>
    <property type="match status" value="1"/>
</dbReference>
<comment type="caution">
    <text evidence="5">The sequence shown here is derived from an EMBL/GenBank/DDBJ whole genome shotgun (WGS) entry which is preliminary data.</text>
</comment>
<protein>
    <submittedName>
        <fullName evidence="5">Aldehyde dehydrogenase family protein</fullName>
    </submittedName>
</protein>
<evidence type="ECO:0000256" key="1">
    <source>
        <dbReference type="ARBA" id="ARBA00023002"/>
    </source>
</evidence>
<dbReference type="EMBL" id="VDFR01000066">
    <property type="protein sequence ID" value="TNC45380.1"/>
    <property type="molecule type" value="Genomic_DNA"/>
</dbReference>
<dbReference type="PANTHER" id="PTHR11699">
    <property type="entry name" value="ALDEHYDE DEHYDROGENASE-RELATED"/>
    <property type="match status" value="1"/>
</dbReference>
<dbReference type="InterPro" id="IPR015590">
    <property type="entry name" value="Aldehyde_DH_dom"/>
</dbReference>
<evidence type="ECO:0000313" key="5">
    <source>
        <dbReference type="EMBL" id="TNC45380.1"/>
    </source>
</evidence>
<dbReference type="SUPFAM" id="SSF53720">
    <property type="entry name" value="ALDH-like"/>
    <property type="match status" value="1"/>
</dbReference>
<proteinExistence type="inferred from homology"/>
<dbReference type="AlphaFoldDB" id="A0A5C4MPB9"/>
<dbReference type="Proteomes" id="UP000306740">
    <property type="component" value="Unassembled WGS sequence"/>
</dbReference>
<dbReference type="InterPro" id="IPR016162">
    <property type="entry name" value="Ald_DH_N"/>
</dbReference>
<feature type="active site" evidence="2">
    <location>
        <position position="231"/>
    </location>
</feature>
<dbReference type="InterPro" id="IPR016163">
    <property type="entry name" value="Ald_DH_C"/>
</dbReference>
<dbReference type="GO" id="GO:0016620">
    <property type="term" value="F:oxidoreductase activity, acting on the aldehyde or oxo group of donors, NAD or NADP as acceptor"/>
    <property type="evidence" value="ECO:0007669"/>
    <property type="project" value="InterPro"/>
</dbReference>
<dbReference type="InterPro" id="IPR029510">
    <property type="entry name" value="Ald_DH_CS_GLU"/>
</dbReference>
<dbReference type="Gene3D" id="3.40.309.10">
    <property type="entry name" value="Aldehyde Dehydrogenase, Chain A, domain 2"/>
    <property type="match status" value="1"/>
</dbReference>
<dbReference type="Pfam" id="PF00171">
    <property type="entry name" value="Aldedh"/>
    <property type="match status" value="1"/>
</dbReference>